<organism evidence="1 2">
    <name type="scientific">Glycomyces algeriensis</name>
    <dbReference type="NCBI Taxonomy" id="256037"/>
    <lineage>
        <taxon>Bacteria</taxon>
        <taxon>Bacillati</taxon>
        <taxon>Actinomycetota</taxon>
        <taxon>Actinomycetes</taxon>
        <taxon>Glycomycetales</taxon>
        <taxon>Glycomycetaceae</taxon>
        <taxon>Glycomyces</taxon>
    </lineage>
</organism>
<comment type="caution">
    <text evidence="1">The sequence shown here is derived from an EMBL/GenBank/DDBJ whole genome shotgun (WGS) entry which is preliminary data.</text>
</comment>
<dbReference type="EMBL" id="BSDT01000001">
    <property type="protein sequence ID" value="GLI43412.1"/>
    <property type="molecule type" value="Genomic_DNA"/>
</dbReference>
<proteinExistence type="predicted"/>
<reference evidence="1" key="1">
    <citation type="submission" date="2022-12" db="EMBL/GenBank/DDBJ databases">
        <title>Reference genome sequencing for broad-spectrum identification of bacterial and archaeal isolates by mass spectrometry.</title>
        <authorList>
            <person name="Sekiguchi Y."/>
            <person name="Tourlousse D.M."/>
        </authorList>
    </citation>
    <scope>NUCLEOTIDE SEQUENCE</scope>
    <source>
        <strain evidence="1">LLR39Z86</strain>
    </source>
</reference>
<evidence type="ECO:0000313" key="1">
    <source>
        <dbReference type="EMBL" id="GLI43412.1"/>
    </source>
</evidence>
<dbReference type="RefSeq" id="WP_270113735.1">
    <property type="nucleotide sequence ID" value="NZ_BAAAOL010000017.1"/>
</dbReference>
<dbReference type="AlphaFoldDB" id="A0A9W6GAT8"/>
<name>A0A9W6GAT8_9ACTN</name>
<accession>A0A9W6GAT8</accession>
<protein>
    <submittedName>
        <fullName evidence="1">Uncharacterized protein</fullName>
    </submittedName>
</protein>
<evidence type="ECO:0000313" key="2">
    <source>
        <dbReference type="Proteomes" id="UP001144313"/>
    </source>
</evidence>
<dbReference type="Proteomes" id="UP001144313">
    <property type="component" value="Unassembled WGS sequence"/>
</dbReference>
<keyword evidence="2" id="KW-1185">Reference proteome</keyword>
<sequence>MGFLERLVERRLRPILLPGERILLLSQGTLPDGGRVQLCGGTEALYVRSGPPDGLKGFRYTDIASLVGGPSLDIIFSDSATLTIDLDSGQRGRVIDFVAARLLELPSYELQTSVDGAPWRVAFRPWRPGVISKWVVDRPPGVKPGGPTEIRLLERAVAEIQASVNGTLGETDAVVVPVPEHDGTELLKGWAHYFELSDAGDMEWGEKADVHPATTMVFALIGETVAVADVGRWRERHPAILRYPLGDFQLHDIGAGRFSIELQGRSPHSAFLRLGTEDTAGYEWVRRVRAAKGGTTATPAD</sequence>
<gene>
    <name evidence="1" type="ORF">GALLR39Z86_32620</name>
</gene>